<keyword evidence="7 10" id="KW-0067">ATP-binding</keyword>
<evidence type="ECO:0000256" key="6">
    <source>
        <dbReference type="ARBA" id="ARBA00022777"/>
    </source>
</evidence>
<gene>
    <name evidence="13" type="ORF">IMG5_018110</name>
</gene>
<dbReference type="eggNOG" id="KOG1826">
    <property type="taxonomic scope" value="Eukaryota"/>
</dbReference>
<keyword evidence="5 10" id="KW-0547">Nucleotide-binding</keyword>
<organism evidence="13 14">
    <name type="scientific">Ichthyophthirius multifiliis</name>
    <name type="common">White spot disease agent</name>
    <name type="synonym">Ich</name>
    <dbReference type="NCBI Taxonomy" id="5932"/>
    <lineage>
        <taxon>Eukaryota</taxon>
        <taxon>Sar</taxon>
        <taxon>Alveolata</taxon>
        <taxon>Ciliophora</taxon>
        <taxon>Intramacronucleata</taxon>
        <taxon>Oligohymenophorea</taxon>
        <taxon>Hymenostomatida</taxon>
        <taxon>Ophryoglenina</taxon>
        <taxon>Ichthyophthirius</taxon>
    </lineage>
</organism>
<evidence type="ECO:0000256" key="1">
    <source>
        <dbReference type="ARBA" id="ARBA00010886"/>
    </source>
</evidence>
<dbReference type="AlphaFoldDB" id="G0QKH7"/>
<sequence>MKIINVYNKLQQKLEKKIKLKNSLNINLQVLKDFIIEQKLGKGSFSTVYKVLRITDNKIYALKRIKLNTLTQKEQENALNEIRILASIKNEYIIRFKQAIYNEEMNELYIIMNFGEGGDLRQKIQILQQKNMFLEEKTIWNYIYQLTLGLKALHDVNIIHRDLKPSNVFFSKMQDQIFIADLNIAKKINKYGFLYTQTGTPNYSSPEVWKYIPYNQKSDIWSLGCLIYEMTCLKPPFLSKDNEDLSKKISKGYFEDIPSNYSQELNLFIKKMLNLNPEQRPLFVYIIKKKNIINLSNQIKNIQIKHIFYYFFQEKSIFYYNNILNILNKQFFFFLTK</sequence>
<dbReference type="GO" id="GO:0005524">
    <property type="term" value="F:ATP binding"/>
    <property type="evidence" value="ECO:0007669"/>
    <property type="project" value="UniProtKB-UniRule"/>
</dbReference>
<evidence type="ECO:0000259" key="12">
    <source>
        <dbReference type="PROSITE" id="PS50011"/>
    </source>
</evidence>
<comment type="catalytic activity">
    <reaction evidence="9">
        <text>L-seryl-[protein] + ATP = O-phospho-L-seryl-[protein] + ADP + H(+)</text>
        <dbReference type="Rhea" id="RHEA:17989"/>
        <dbReference type="Rhea" id="RHEA-COMP:9863"/>
        <dbReference type="Rhea" id="RHEA-COMP:11604"/>
        <dbReference type="ChEBI" id="CHEBI:15378"/>
        <dbReference type="ChEBI" id="CHEBI:29999"/>
        <dbReference type="ChEBI" id="CHEBI:30616"/>
        <dbReference type="ChEBI" id="CHEBI:83421"/>
        <dbReference type="ChEBI" id="CHEBI:456216"/>
        <dbReference type="EC" id="2.7.11.1"/>
    </reaction>
</comment>
<dbReference type="Pfam" id="PF00069">
    <property type="entry name" value="Pkinase"/>
    <property type="match status" value="1"/>
</dbReference>
<dbReference type="Gene3D" id="1.10.510.10">
    <property type="entry name" value="Transferase(Phosphotransferase) domain 1"/>
    <property type="match status" value="1"/>
</dbReference>
<evidence type="ECO:0000313" key="13">
    <source>
        <dbReference type="EMBL" id="EGR34273.1"/>
    </source>
</evidence>
<dbReference type="PROSITE" id="PS50011">
    <property type="entry name" value="PROTEIN_KINASE_DOM"/>
    <property type="match status" value="1"/>
</dbReference>
<evidence type="ECO:0000256" key="2">
    <source>
        <dbReference type="ARBA" id="ARBA00012513"/>
    </source>
</evidence>
<protein>
    <recommendedName>
        <fullName evidence="2">non-specific serine/threonine protein kinase</fullName>
        <ecNumber evidence="2">2.7.11.1</ecNumber>
    </recommendedName>
</protein>
<dbReference type="InterPro" id="IPR011009">
    <property type="entry name" value="Kinase-like_dom_sf"/>
</dbReference>
<proteinExistence type="inferred from homology"/>
<dbReference type="OMA" id="QEIWRIA"/>
<keyword evidence="6" id="KW-0418">Kinase</keyword>
<comment type="catalytic activity">
    <reaction evidence="8">
        <text>L-threonyl-[protein] + ATP = O-phospho-L-threonyl-[protein] + ADP + H(+)</text>
        <dbReference type="Rhea" id="RHEA:46608"/>
        <dbReference type="Rhea" id="RHEA-COMP:11060"/>
        <dbReference type="Rhea" id="RHEA-COMP:11605"/>
        <dbReference type="ChEBI" id="CHEBI:15378"/>
        <dbReference type="ChEBI" id="CHEBI:30013"/>
        <dbReference type="ChEBI" id="CHEBI:30616"/>
        <dbReference type="ChEBI" id="CHEBI:61977"/>
        <dbReference type="ChEBI" id="CHEBI:456216"/>
        <dbReference type="EC" id="2.7.11.1"/>
    </reaction>
</comment>
<dbReference type="SUPFAM" id="SSF56112">
    <property type="entry name" value="Protein kinase-like (PK-like)"/>
    <property type="match status" value="1"/>
</dbReference>
<dbReference type="Proteomes" id="UP000008983">
    <property type="component" value="Unassembled WGS sequence"/>
</dbReference>
<dbReference type="PROSITE" id="PS00107">
    <property type="entry name" value="PROTEIN_KINASE_ATP"/>
    <property type="match status" value="1"/>
</dbReference>
<evidence type="ECO:0000256" key="5">
    <source>
        <dbReference type="ARBA" id="ARBA00022741"/>
    </source>
</evidence>
<feature type="binding site" evidence="10">
    <location>
        <position position="63"/>
    </location>
    <ligand>
        <name>ATP</name>
        <dbReference type="ChEBI" id="CHEBI:30616"/>
    </ligand>
</feature>
<evidence type="ECO:0000256" key="4">
    <source>
        <dbReference type="ARBA" id="ARBA00022679"/>
    </source>
</evidence>
<dbReference type="PANTHER" id="PTHR44899">
    <property type="entry name" value="CAMK FAMILY PROTEIN KINASE"/>
    <property type="match status" value="1"/>
</dbReference>
<dbReference type="STRING" id="857967.G0QKH7"/>
<evidence type="ECO:0000256" key="3">
    <source>
        <dbReference type="ARBA" id="ARBA00022527"/>
    </source>
</evidence>
<reference evidence="13 14" key="1">
    <citation type="submission" date="2011-07" db="EMBL/GenBank/DDBJ databases">
        <authorList>
            <person name="Coyne R."/>
            <person name="Brami D."/>
            <person name="Johnson J."/>
            <person name="Hostetler J."/>
            <person name="Hannick L."/>
            <person name="Clark T."/>
            <person name="Cassidy-Hanley D."/>
            <person name="Inman J."/>
        </authorList>
    </citation>
    <scope>NUCLEOTIDE SEQUENCE [LARGE SCALE GENOMIC DNA]</scope>
    <source>
        <strain evidence="13 14">G5</strain>
    </source>
</reference>
<evidence type="ECO:0000313" key="14">
    <source>
        <dbReference type="Proteomes" id="UP000008983"/>
    </source>
</evidence>
<dbReference type="Gene3D" id="3.30.200.20">
    <property type="entry name" value="Phosphorylase Kinase, domain 1"/>
    <property type="match status" value="1"/>
</dbReference>
<keyword evidence="14" id="KW-1185">Reference proteome</keyword>
<keyword evidence="3 11" id="KW-0723">Serine/threonine-protein kinase</keyword>
<dbReference type="PIRSF" id="PIRSF000654">
    <property type="entry name" value="Integrin-linked_kinase"/>
    <property type="match status" value="1"/>
</dbReference>
<dbReference type="OrthoDB" id="248923at2759"/>
<dbReference type="EMBL" id="GL983164">
    <property type="protein sequence ID" value="EGR34273.1"/>
    <property type="molecule type" value="Genomic_DNA"/>
</dbReference>
<evidence type="ECO:0000256" key="11">
    <source>
        <dbReference type="RuleBase" id="RU000304"/>
    </source>
</evidence>
<comment type="similarity">
    <text evidence="1">Belongs to the protein kinase superfamily. NEK Ser/Thr protein kinase family. NIMA subfamily.</text>
</comment>
<evidence type="ECO:0000256" key="9">
    <source>
        <dbReference type="ARBA" id="ARBA00048679"/>
    </source>
</evidence>
<name>G0QKH7_ICHMU</name>
<dbReference type="InterPro" id="IPR017441">
    <property type="entry name" value="Protein_kinase_ATP_BS"/>
</dbReference>
<dbReference type="GO" id="GO:0004674">
    <property type="term" value="F:protein serine/threonine kinase activity"/>
    <property type="evidence" value="ECO:0007669"/>
    <property type="project" value="UniProtKB-KW"/>
</dbReference>
<accession>G0QKH7</accession>
<dbReference type="FunFam" id="3.30.200.20:FF:000097">
    <property type="entry name" value="Probable serine/threonine-protein kinase nek1"/>
    <property type="match status" value="1"/>
</dbReference>
<evidence type="ECO:0000256" key="10">
    <source>
        <dbReference type="PROSITE-ProRule" id="PRU10141"/>
    </source>
</evidence>
<dbReference type="InParanoid" id="G0QKH7"/>
<feature type="domain" description="Protein kinase" evidence="12">
    <location>
        <begin position="34"/>
        <end position="309"/>
    </location>
</feature>
<dbReference type="RefSeq" id="XP_004039577.1">
    <property type="nucleotide sequence ID" value="XM_004039529.1"/>
</dbReference>
<evidence type="ECO:0000256" key="8">
    <source>
        <dbReference type="ARBA" id="ARBA00047899"/>
    </source>
</evidence>
<dbReference type="SMART" id="SM00220">
    <property type="entry name" value="S_TKc"/>
    <property type="match status" value="1"/>
</dbReference>
<dbReference type="InterPro" id="IPR051131">
    <property type="entry name" value="NEK_Ser/Thr_kinase_NIMA"/>
</dbReference>
<evidence type="ECO:0000256" key="7">
    <source>
        <dbReference type="ARBA" id="ARBA00022840"/>
    </source>
</evidence>
<dbReference type="InterPro" id="IPR008271">
    <property type="entry name" value="Ser/Thr_kinase_AS"/>
</dbReference>
<dbReference type="EC" id="2.7.11.1" evidence="2"/>
<dbReference type="GeneID" id="14910464"/>
<keyword evidence="4" id="KW-0808">Transferase</keyword>
<dbReference type="PROSITE" id="PS00108">
    <property type="entry name" value="PROTEIN_KINASE_ST"/>
    <property type="match status" value="1"/>
</dbReference>
<dbReference type="InterPro" id="IPR000719">
    <property type="entry name" value="Prot_kinase_dom"/>
</dbReference>